<dbReference type="InterPro" id="IPR008984">
    <property type="entry name" value="SMAD_FHA_dom_sf"/>
</dbReference>
<evidence type="ECO:0000256" key="4">
    <source>
        <dbReference type="ARBA" id="ARBA00022692"/>
    </source>
</evidence>
<reference evidence="9 10" key="1">
    <citation type="submission" date="2016-05" db="EMBL/GenBank/DDBJ databases">
        <authorList>
            <person name="Lavstsen T."/>
            <person name="Jespersen J.S."/>
        </authorList>
    </citation>
    <scope>NUCLEOTIDE SEQUENCE [LARGE SCALE GENOMIC DNA]</scope>
    <source>
        <strain evidence="9 10">YLB-01</strain>
    </source>
</reference>
<dbReference type="InterPro" id="IPR000253">
    <property type="entry name" value="FHA_dom"/>
</dbReference>
<dbReference type="PANTHER" id="PTHR36115:SF4">
    <property type="entry name" value="MEMBRANE PROTEIN"/>
    <property type="match status" value="1"/>
</dbReference>
<evidence type="ECO:0000256" key="2">
    <source>
        <dbReference type="ARBA" id="ARBA00022475"/>
    </source>
</evidence>
<name>A0A1B9NAJ2_9MICO</name>
<feature type="region of interest" description="Disordered" evidence="7">
    <location>
        <begin position="1"/>
        <end position="65"/>
    </location>
</feature>
<gene>
    <name evidence="9" type="ORF">A7J15_07940</name>
</gene>
<accession>A0A1B9NAJ2</accession>
<dbReference type="AlphaFoldDB" id="A0A1B9NAJ2"/>
<organism evidence="9 10">
    <name type="scientific">Microbacterium sediminis</name>
    <dbReference type="NCBI Taxonomy" id="904291"/>
    <lineage>
        <taxon>Bacteria</taxon>
        <taxon>Bacillati</taxon>
        <taxon>Actinomycetota</taxon>
        <taxon>Actinomycetes</taxon>
        <taxon>Micrococcales</taxon>
        <taxon>Microbacteriaceae</taxon>
        <taxon>Microbacterium</taxon>
    </lineage>
</organism>
<dbReference type="PANTHER" id="PTHR36115">
    <property type="entry name" value="PROLINE-RICH ANTIGEN HOMOLOG-RELATED"/>
    <property type="match status" value="1"/>
</dbReference>
<keyword evidence="10" id="KW-1185">Reference proteome</keyword>
<evidence type="ECO:0000256" key="8">
    <source>
        <dbReference type="SAM" id="Phobius"/>
    </source>
</evidence>
<dbReference type="GO" id="GO:0005886">
    <property type="term" value="C:plasma membrane"/>
    <property type="evidence" value="ECO:0007669"/>
    <property type="project" value="UniProtKB-SubCell"/>
</dbReference>
<comment type="caution">
    <text evidence="9">The sequence shown here is derived from an EMBL/GenBank/DDBJ whole genome shotgun (WGS) entry which is preliminary data.</text>
</comment>
<evidence type="ECO:0000256" key="6">
    <source>
        <dbReference type="ARBA" id="ARBA00023136"/>
    </source>
</evidence>
<protein>
    <submittedName>
        <fullName evidence="9">Uncharacterized protein</fullName>
    </submittedName>
</protein>
<feature type="compositionally biased region" description="Pro residues" evidence="7">
    <location>
        <begin position="40"/>
        <end position="52"/>
    </location>
</feature>
<dbReference type="Pfam" id="PF06271">
    <property type="entry name" value="RDD"/>
    <property type="match status" value="1"/>
</dbReference>
<feature type="region of interest" description="Disordered" evidence="7">
    <location>
        <begin position="243"/>
        <end position="274"/>
    </location>
</feature>
<dbReference type="Gene3D" id="2.60.200.20">
    <property type="match status" value="1"/>
</dbReference>
<comment type="subcellular location">
    <subcellularLocation>
        <location evidence="1">Cell membrane</location>
        <topology evidence="1">Multi-pass membrane protein</topology>
    </subcellularLocation>
</comment>
<dbReference type="STRING" id="904291.A7J15_07940"/>
<feature type="transmembrane region" description="Helical" evidence="8">
    <location>
        <begin position="203"/>
        <end position="221"/>
    </location>
</feature>
<evidence type="ECO:0000256" key="1">
    <source>
        <dbReference type="ARBA" id="ARBA00004651"/>
    </source>
</evidence>
<dbReference type="SUPFAM" id="SSF49879">
    <property type="entry name" value="SMAD/FHA domain"/>
    <property type="match status" value="1"/>
</dbReference>
<feature type="compositionally biased region" description="Low complexity" evidence="7">
    <location>
        <begin position="318"/>
        <end position="331"/>
    </location>
</feature>
<keyword evidence="4 8" id="KW-0812">Transmembrane</keyword>
<dbReference type="InterPro" id="IPR051791">
    <property type="entry name" value="Pra-immunoreactive"/>
</dbReference>
<evidence type="ECO:0000256" key="7">
    <source>
        <dbReference type="SAM" id="MobiDB-lite"/>
    </source>
</evidence>
<dbReference type="InterPro" id="IPR010432">
    <property type="entry name" value="RDD"/>
</dbReference>
<dbReference type="OrthoDB" id="3254248at2"/>
<evidence type="ECO:0000313" key="10">
    <source>
        <dbReference type="Proteomes" id="UP000093355"/>
    </source>
</evidence>
<evidence type="ECO:0000256" key="3">
    <source>
        <dbReference type="ARBA" id="ARBA00022553"/>
    </source>
</evidence>
<dbReference type="PROSITE" id="PS50006">
    <property type="entry name" value="FHA_DOMAIN"/>
    <property type="match status" value="1"/>
</dbReference>
<dbReference type="Pfam" id="PF00498">
    <property type="entry name" value="FHA"/>
    <property type="match status" value="1"/>
</dbReference>
<keyword evidence="5 8" id="KW-1133">Transmembrane helix</keyword>
<evidence type="ECO:0000313" key="9">
    <source>
        <dbReference type="EMBL" id="OCG73593.1"/>
    </source>
</evidence>
<keyword evidence="3" id="KW-0597">Phosphoprotein</keyword>
<keyword evidence="2" id="KW-1003">Cell membrane</keyword>
<evidence type="ECO:0000256" key="5">
    <source>
        <dbReference type="ARBA" id="ARBA00022989"/>
    </source>
</evidence>
<feature type="region of interest" description="Disordered" evidence="7">
    <location>
        <begin position="318"/>
        <end position="345"/>
    </location>
</feature>
<feature type="compositionally biased region" description="Low complexity" evidence="7">
    <location>
        <begin position="255"/>
        <end position="271"/>
    </location>
</feature>
<keyword evidence="6 8" id="KW-0472">Membrane</keyword>
<dbReference type="RefSeq" id="WP_067026701.1">
    <property type="nucleotide sequence ID" value="NZ_CP038256.1"/>
</dbReference>
<proteinExistence type="predicted"/>
<dbReference type="EMBL" id="LXMD01000024">
    <property type="protein sequence ID" value="OCG73593.1"/>
    <property type="molecule type" value="Genomic_DNA"/>
</dbReference>
<feature type="region of interest" description="Disordered" evidence="7">
    <location>
        <begin position="360"/>
        <end position="383"/>
    </location>
</feature>
<dbReference type="Proteomes" id="UP000093355">
    <property type="component" value="Unassembled WGS sequence"/>
</dbReference>
<feature type="transmembrane region" description="Helical" evidence="8">
    <location>
        <begin position="114"/>
        <end position="138"/>
    </location>
</feature>
<sequence>MSTPQYPGYGQDPYAQQPQGPSAPWPEPAAQPYGQQPFPGAVPPAPPQPANPPQHANPYGQPYPQEQVPGYAPQPYAMPDPAAAGHYGQLYQAYAAPAPLPPLTGTPAPQGKRVAAYLIDAAIIFGIALAFILIATAVTFAVDLTAGTIVLGLMYVALLAWALVYSGMQGKDGSVGARAQRIRIASLDTGAPIGFGKALLRNVVLGVTGIVFGLGFFSILFDKTGRNQGWHDKAVGAIVLDGRPQQSPAPQADGATQAHPAAPEAPAWPAPTVDPYATILPEATSSTPAPAADPYAAAPAADPYAPAPAADPYAPAPAADPYAPAPTADPYAPAPAAPSYAAPQPGPAYPPAPPMPPAPAMPPAPSFGPGPAAAAPAPAPAAEPAPVDPFATIVPPAFSAPITASYPQQTPEPSPLSNDAVISFVPGITEDRPAVPPLPADEVSDDTVIVQRRPELKRAVLVWDDDIRHVVSLRTVFGRNPAPVEGVEAIAVRDESLSLSKTHFEVDVDEHGAWVTDRHSTNGVEIVRGGQRQKITPGERIRLETGDTLQMGDREVTIEAIT</sequence>
<feature type="transmembrane region" description="Helical" evidence="8">
    <location>
        <begin position="144"/>
        <end position="164"/>
    </location>
</feature>
<dbReference type="CDD" id="cd00060">
    <property type="entry name" value="FHA"/>
    <property type="match status" value="1"/>
</dbReference>